<dbReference type="AlphaFoldDB" id="B3PKK6"/>
<dbReference type="KEGG" id="cja:CJA_2474"/>
<dbReference type="HOGENOM" id="CLU_2732642_0_0_6"/>
<evidence type="ECO:0000313" key="2">
    <source>
        <dbReference type="Proteomes" id="UP000001036"/>
    </source>
</evidence>
<gene>
    <name evidence="1" type="ordered locus">CJA_2474</name>
</gene>
<evidence type="ECO:0000313" key="1">
    <source>
        <dbReference type="EMBL" id="ACE83667.1"/>
    </source>
</evidence>
<sequence>MQLPLLLFGAITIAIATLATTTLYATITEVTAAKPASAPIHAGILEETTQRLISHINPVDMQKIACIPAYN</sequence>
<dbReference type="Proteomes" id="UP000001036">
    <property type="component" value="Chromosome"/>
</dbReference>
<protein>
    <submittedName>
        <fullName evidence="1">Uncharacterized protein</fullName>
    </submittedName>
</protein>
<accession>B3PKK6</accession>
<keyword evidence="2" id="KW-1185">Reference proteome</keyword>
<dbReference type="EMBL" id="CP000934">
    <property type="protein sequence ID" value="ACE83667.1"/>
    <property type="molecule type" value="Genomic_DNA"/>
</dbReference>
<dbReference type="RefSeq" id="WP_012488071.1">
    <property type="nucleotide sequence ID" value="NC_010995.1"/>
</dbReference>
<proteinExistence type="predicted"/>
<name>B3PKK6_CELJU</name>
<organism evidence="1 2">
    <name type="scientific">Cellvibrio japonicus (strain Ueda107)</name>
    <name type="common">Pseudomonas fluorescens subsp. cellulosa</name>
    <dbReference type="NCBI Taxonomy" id="498211"/>
    <lineage>
        <taxon>Bacteria</taxon>
        <taxon>Pseudomonadati</taxon>
        <taxon>Pseudomonadota</taxon>
        <taxon>Gammaproteobacteria</taxon>
        <taxon>Cellvibrionales</taxon>
        <taxon>Cellvibrionaceae</taxon>
        <taxon>Cellvibrio</taxon>
    </lineage>
</organism>
<reference evidence="1 2" key="1">
    <citation type="journal article" date="2008" name="J. Bacteriol.">
        <title>Insights into plant cell wall degradation from the genome sequence of the soil bacterium Cellvibrio japonicus.</title>
        <authorList>
            <person name="Deboy R.T."/>
            <person name="Mongodin E.F."/>
            <person name="Fouts D.E."/>
            <person name="Tailford L.E."/>
            <person name="Khouri H."/>
            <person name="Emerson J.B."/>
            <person name="Mohamoud Y."/>
            <person name="Watkins K."/>
            <person name="Henrissat B."/>
            <person name="Gilbert H.J."/>
            <person name="Nelson K.E."/>
        </authorList>
    </citation>
    <scope>NUCLEOTIDE SEQUENCE [LARGE SCALE GENOMIC DNA]</scope>
    <source>
        <strain evidence="1 2">Ueda107</strain>
    </source>
</reference>